<proteinExistence type="predicted"/>
<evidence type="ECO:0000256" key="1">
    <source>
        <dbReference type="SAM" id="MobiDB-lite"/>
    </source>
</evidence>
<gene>
    <name evidence="2" type="ORF">METZ01_LOCUS316869</name>
</gene>
<organism evidence="2">
    <name type="scientific">marine metagenome</name>
    <dbReference type="NCBI Taxonomy" id="408172"/>
    <lineage>
        <taxon>unclassified sequences</taxon>
        <taxon>metagenomes</taxon>
        <taxon>ecological metagenomes</taxon>
    </lineage>
</organism>
<sequence>MAKSGSVAQQVEQRTENPCVGGSIPSRA</sequence>
<dbReference type="AlphaFoldDB" id="A0A382NUJ9"/>
<protein>
    <submittedName>
        <fullName evidence="2">Uncharacterized protein</fullName>
    </submittedName>
</protein>
<dbReference type="EMBL" id="UINC01102410">
    <property type="protein sequence ID" value="SVC64015.1"/>
    <property type="molecule type" value="Genomic_DNA"/>
</dbReference>
<feature type="compositionally biased region" description="Polar residues" evidence="1">
    <location>
        <begin position="1"/>
        <end position="12"/>
    </location>
</feature>
<reference evidence="2" key="1">
    <citation type="submission" date="2018-05" db="EMBL/GenBank/DDBJ databases">
        <authorList>
            <person name="Lanie J.A."/>
            <person name="Ng W.-L."/>
            <person name="Kazmierczak K.M."/>
            <person name="Andrzejewski T.M."/>
            <person name="Davidsen T.M."/>
            <person name="Wayne K.J."/>
            <person name="Tettelin H."/>
            <person name="Glass J.I."/>
            <person name="Rusch D."/>
            <person name="Podicherti R."/>
            <person name="Tsui H.-C.T."/>
            <person name="Winkler M.E."/>
        </authorList>
    </citation>
    <scope>NUCLEOTIDE SEQUENCE</scope>
</reference>
<evidence type="ECO:0000313" key="2">
    <source>
        <dbReference type="EMBL" id="SVC64015.1"/>
    </source>
</evidence>
<name>A0A382NUJ9_9ZZZZ</name>
<accession>A0A382NUJ9</accession>
<dbReference type="AntiFam" id="ANF00010">
    <property type="entry name" value="tRNA translation"/>
</dbReference>
<feature type="region of interest" description="Disordered" evidence="1">
    <location>
        <begin position="1"/>
        <end position="28"/>
    </location>
</feature>
<feature type="non-terminal residue" evidence="2">
    <location>
        <position position="28"/>
    </location>
</feature>